<dbReference type="OrthoDB" id="2020542at2759"/>
<dbReference type="HOGENOM" id="CLU_136564_0_0_1"/>
<dbReference type="GO" id="GO:0016020">
    <property type="term" value="C:membrane"/>
    <property type="evidence" value="ECO:0007669"/>
    <property type="project" value="UniProtKB-SubCell"/>
</dbReference>
<dbReference type="EMBL" id="GL732552">
    <property type="protein sequence ID" value="EFX79455.1"/>
    <property type="molecule type" value="Genomic_DNA"/>
</dbReference>
<gene>
    <name evidence="6" type="ORF">DAPPUDRAFT_52583</name>
</gene>
<dbReference type="Proteomes" id="UP000000305">
    <property type="component" value="Unassembled WGS sequence"/>
</dbReference>
<evidence type="ECO:0000256" key="4">
    <source>
        <dbReference type="ARBA" id="ARBA00023136"/>
    </source>
</evidence>
<dbReference type="KEGG" id="dpx:DAPPUDRAFT_52583"/>
<protein>
    <recommendedName>
        <fullName evidence="5">SLC12A transporter C-terminal domain-containing protein</fullName>
    </recommendedName>
</protein>
<reference evidence="6 7" key="1">
    <citation type="journal article" date="2011" name="Science">
        <title>The ecoresponsive genome of Daphnia pulex.</title>
        <authorList>
            <person name="Colbourne J.K."/>
            <person name="Pfrender M.E."/>
            <person name="Gilbert D."/>
            <person name="Thomas W.K."/>
            <person name="Tucker A."/>
            <person name="Oakley T.H."/>
            <person name="Tokishita S."/>
            <person name="Aerts A."/>
            <person name="Arnold G.J."/>
            <person name="Basu M.K."/>
            <person name="Bauer D.J."/>
            <person name="Caceres C.E."/>
            <person name="Carmel L."/>
            <person name="Casola C."/>
            <person name="Choi J.H."/>
            <person name="Detter J.C."/>
            <person name="Dong Q."/>
            <person name="Dusheyko S."/>
            <person name="Eads B.D."/>
            <person name="Frohlich T."/>
            <person name="Geiler-Samerotte K.A."/>
            <person name="Gerlach D."/>
            <person name="Hatcher P."/>
            <person name="Jogdeo S."/>
            <person name="Krijgsveld J."/>
            <person name="Kriventseva E.V."/>
            <person name="Kultz D."/>
            <person name="Laforsch C."/>
            <person name="Lindquist E."/>
            <person name="Lopez J."/>
            <person name="Manak J.R."/>
            <person name="Muller J."/>
            <person name="Pangilinan J."/>
            <person name="Patwardhan R.P."/>
            <person name="Pitluck S."/>
            <person name="Pritham E.J."/>
            <person name="Rechtsteiner A."/>
            <person name="Rho M."/>
            <person name="Rogozin I.B."/>
            <person name="Sakarya O."/>
            <person name="Salamov A."/>
            <person name="Schaack S."/>
            <person name="Shapiro H."/>
            <person name="Shiga Y."/>
            <person name="Skalitzky C."/>
            <person name="Smith Z."/>
            <person name="Souvorov A."/>
            <person name="Sung W."/>
            <person name="Tang Z."/>
            <person name="Tsuchiya D."/>
            <person name="Tu H."/>
            <person name="Vos H."/>
            <person name="Wang M."/>
            <person name="Wolf Y.I."/>
            <person name="Yamagata H."/>
            <person name="Yamada T."/>
            <person name="Ye Y."/>
            <person name="Shaw J.R."/>
            <person name="Andrews J."/>
            <person name="Crease T.J."/>
            <person name="Tang H."/>
            <person name="Lucas S.M."/>
            <person name="Robertson H.M."/>
            <person name="Bork P."/>
            <person name="Koonin E.V."/>
            <person name="Zdobnov E.M."/>
            <person name="Grigoriev I.V."/>
            <person name="Lynch M."/>
            <person name="Boore J.L."/>
        </authorList>
    </citation>
    <scope>NUCLEOTIDE SEQUENCE [LARGE SCALE GENOMIC DNA]</scope>
</reference>
<dbReference type="GO" id="GO:0015377">
    <property type="term" value="F:chloride:monoatomic cation symporter activity"/>
    <property type="evidence" value="ECO:0007669"/>
    <property type="project" value="InterPro"/>
</dbReference>
<evidence type="ECO:0000313" key="7">
    <source>
        <dbReference type="Proteomes" id="UP000000305"/>
    </source>
</evidence>
<dbReference type="eggNOG" id="KOG2083">
    <property type="taxonomic scope" value="Eukaryota"/>
</dbReference>
<keyword evidence="3" id="KW-1133">Transmembrane helix</keyword>
<sequence>MLANFLYWTASIADLEFNFLSYFKFSMTVLLSKFRIDYSDLVIISCNANAAPKSKTKEWFDSLIRPFRQSGEGNHIKERELETFQYRTDRYLRLRELLQDHSSDSNLVVMTLPILRKGDFSAPLYMAWLDTLTANMPPFMLVRGNQTSVLTFYS</sequence>
<evidence type="ECO:0000256" key="2">
    <source>
        <dbReference type="ARBA" id="ARBA00022692"/>
    </source>
</evidence>
<dbReference type="PANTHER" id="PTHR11827:SF103">
    <property type="entry name" value="SODIUM CHLORIDE COTRANSPORTER 69, ISOFORM E"/>
    <property type="match status" value="1"/>
</dbReference>
<keyword evidence="7" id="KW-1185">Reference proteome</keyword>
<keyword evidence="2" id="KW-0812">Transmembrane</keyword>
<name>E9GM41_DAPPU</name>
<dbReference type="InParanoid" id="E9GM41"/>
<organism evidence="6 7">
    <name type="scientific">Daphnia pulex</name>
    <name type="common">Water flea</name>
    <dbReference type="NCBI Taxonomy" id="6669"/>
    <lineage>
        <taxon>Eukaryota</taxon>
        <taxon>Metazoa</taxon>
        <taxon>Ecdysozoa</taxon>
        <taxon>Arthropoda</taxon>
        <taxon>Crustacea</taxon>
        <taxon>Branchiopoda</taxon>
        <taxon>Diplostraca</taxon>
        <taxon>Cladocera</taxon>
        <taxon>Anomopoda</taxon>
        <taxon>Daphniidae</taxon>
        <taxon>Daphnia</taxon>
    </lineage>
</organism>
<comment type="subcellular location">
    <subcellularLocation>
        <location evidence="1">Membrane</location>
        <topology evidence="1">Multi-pass membrane protein</topology>
    </subcellularLocation>
</comment>
<dbReference type="PhylomeDB" id="E9GM41"/>
<accession>E9GM41</accession>
<dbReference type="PANTHER" id="PTHR11827">
    <property type="entry name" value="SOLUTE CARRIER FAMILY 12, CATION COTRANSPORTERS"/>
    <property type="match status" value="1"/>
</dbReference>
<feature type="domain" description="SLC12A transporter C-terminal" evidence="5">
    <location>
        <begin position="26"/>
        <end position="154"/>
    </location>
</feature>
<evidence type="ECO:0000313" key="6">
    <source>
        <dbReference type="EMBL" id="EFX79455.1"/>
    </source>
</evidence>
<dbReference type="InterPro" id="IPR018491">
    <property type="entry name" value="SLC12_C"/>
</dbReference>
<evidence type="ECO:0000256" key="1">
    <source>
        <dbReference type="ARBA" id="ARBA00004141"/>
    </source>
</evidence>
<dbReference type="InterPro" id="IPR004842">
    <property type="entry name" value="SLC12A_fam"/>
</dbReference>
<keyword evidence="4" id="KW-0472">Membrane</keyword>
<evidence type="ECO:0000256" key="3">
    <source>
        <dbReference type="ARBA" id="ARBA00022989"/>
    </source>
</evidence>
<evidence type="ECO:0000259" key="5">
    <source>
        <dbReference type="Pfam" id="PF03522"/>
    </source>
</evidence>
<proteinExistence type="predicted"/>
<dbReference type="Pfam" id="PF03522">
    <property type="entry name" value="SLC12"/>
    <property type="match status" value="1"/>
</dbReference>
<dbReference type="AlphaFoldDB" id="E9GM41"/>